<evidence type="ECO:0000313" key="2">
    <source>
        <dbReference type="Proteomes" id="UP000697995"/>
    </source>
</evidence>
<gene>
    <name evidence="1" type="ORF">CKO45_20135</name>
</gene>
<keyword evidence="2" id="KW-1185">Reference proteome</keyword>
<organism evidence="1 2">
    <name type="scientific">Paracraurococcus ruber</name>
    <dbReference type="NCBI Taxonomy" id="77675"/>
    <lineage>
        <taxon>Bacteria</taxon>
        <taxon>Pseudomonadati</taxon>
        <taxon>Pseudomonadota</taxon>
        <taxon>Alphaproteobacteria</taxon>
        <taxon>Acetobacterales</taxon>
        <taxon>Roseomonadaceae</taxon>
        <taxon>Paracraurococcus</taxon>
    </lineage>
</organism>
<protein>
    <submittedName>
        <fullName evidence="1">Uncharacterized protein</fullName>
    </submittedName>
</protein>
<dbReference type="EMBL" id="NRSG01000188">
    <property type="protein sequence ID" value="MBK1660537.1"/>
    <property type="molecule type" value="Genomic_DNA"/>
</dbReference>
<accession>A0ABS1D181</accession>
<sequence length="94" mass="9598">MPDGALPPESGLVHATRALLGRDPAGAAPRARPADPIADLAALPEYGALLARLAAGLPTRHVALDPAALATAWDWARNRRLLSRVAAALPASPG</sequence>
<comment type="caution">
    <text evidence="1">The sequence shown here is derived from an EMBL/GenBank/DDBJ whole genome shotgun (WGS) entry which is preliminary data.</text>
</comment>
<dbReference type="RefSeq" id="WP_200306010.1">
    <property type="nucleotide sequence ID" value="NZ_NRSG01000188.1"/>
</dbReference>
<evidence type="ECO:0000313" key="1">
    <source>
        <dbReference type="EMBL" id="MBK1660537.1"/>
    </source>
</evidence>
<name>A0ABS1D181_9PROT</name>
<reference evidence="1 2" key="1">
    <citation type="journal article" date="2020" name="Microorganisms">
        <title>Osmotic Adaptation and Compatible Solute Biosynthesis of Phototrophic Bacteria as Revealed from Genome Analyses.</title>
        <authorList>
            <person name="Imhoff J.F."/>
            <person name="Rahn T."/>
            <person name="Kunzel S."/>
            <person name="Keller A."/>
            <person name="Neulinger S.C."/>
        </authorList>
    </citation>
    <scope>NUCLEOTIDE SEQUENCE [LARGE SCALE GENOMIC DNA]</scope>
    <source>
        <strain evidence="1 2">DSM 15382</strain>
    </source>
</reference>
<proteinExistence type="predicted"/>
<dbReference type="Proteomes" id="UP000697995">
    <property type="component" value="Unassembled WGS sequence"/>
</dbReference>
<feature type="non-terminal residue" evidence="1">
    <location>
        <position position="94"/>
    </location>
</feature>